<evidence type="ECO:0000313" key="4">
    <source>
        <dbReference type="Proteomes" id="UP000248134"/>
    </source>
</evidence>
<protein>
    <submittedName>
        <fullName evidence="3">AbrB/MazE/SpoVT family DNA-binding domain-containing protein</fullName>
    </submittedName>
</protein>
<name>A0A323UA57_RHOPL</name>
<evidence type="ECO:0000259" key="2">
    <source>
        <dbReference type="PROSITE" id="PS51740"/>
    </source>
</evidence>
<dbReference type="Proteomes" id="UP000248134">
    <property type="component" value="Unassembled WGS sequence"/>
</dbReference>
<dbReference type="NCBIfam" id="TIGR01439">
    <property type="entry name" value="lp_hng_hel_AbrB"/>
    <property type="match status" value="1"/>
</dbReference>
<dbReference type="GO" id="GO:0003677">
    <property type="term" value="F:DNA binding"/>
    <property type="evidence" value="ECO:0007669"/>
    <property type="project" value="UniProtKB-UniRule"/>
</dbReference>
<dbReference type="InterPro" id="IPR007159">
    <property type="entry name" value="SpoVT-AbrB_dom"/>
</dbReference>
<evidence type="ECO:0000313" key="3">
    <source>
        <dbReference type="EMBL" id="PZA09093.1"/>
    </source>
</evidence>
<dbReference type="SMART" id="SM00966">
    <property type="entry name" value="SpoVT_AbrB"/>
    <property type="match status" value="1"/>
</dbReference>
<feature type="domain" description="SpoVT-AbrB" evidence="2">
    <location>
        <begin position="4"/>
        <end position="50"/>
    </location>
</feature>
<proteinExistence type="predicted"/>
<reference evidence="3 4" key="1">
    <citation type="submission" date="2018-06" db="EMBL/GenBank/DDBJ databases">
        <title>Draft Whole-Genome Sequence of the purple photosynthetic bacterium Rhodospeudomonas palustris XCP.</title>
        <authorList>
            <person name="Rayyan A."/>
            <person name="Meyer T.E."/>
            <person name="Kyndt J.A."/>
        </authorList>
    </citation>
    <scope>NUCLEOTIDE SEQUENCE [LARGE SCALE GENOMIC DNA]</scope>
    <source>
        <strain evidence="3 4">XCP</strain>
    </source>
</reference>
<keyword evidence="1 3" id="KW-0238">DNA-binding</keyword>
<dbReference type="RefSeq" id="WP_110788857.1">
    <property type="nucleotide sequence ID" value="NZ_QKQS01000042.1"/>
</dbReference>
<dbReference type="InterPro" id="IPR037914">
    <property type="entry name" value="SpoVT-AbrB_sf"/>
</dbReference>
<organism evidence="3 4">
    <name type="scientific">Rhodopseudomonas palustris</name>
    <dbReference type="NCBI Taxonomy" id="1076"/>
    <lineage>
        <taxon>Bacteria</taxon>
        <taxon>Pseudomonadati</taxon>
        <taxon>Pseudomonadota</taxon>
        <taxon>Alphaproteobacteria</taxon>
        <taxon>Hyphomicrobiales</taxon>
        <taxon>Nitrobacteraceae</taxon>
        <taxon>Rhodopseudomonas</taxon>
    </lineage>
</organism>
<gene>
    <name evidence="3" type="ORF">DNX69_25740</name>
</gene>
<dbReference type="OrthoDB" id="9809003at2"/>
<dbReference type="Gene3D" id="2.10.260.10">
    <property type="match status" value="1"/>
</dbReference>
<dbReference type="Pfam" id="PF04014">
    <property type="entry name" value="MazE_antitoxin"/>
    <property type="match status" value="1"/>
</dbReference>
<accession>A0A323UA57</accession>
<sequence>MAYKASATVTSKGQVTLPAPIRERLGVAAGDRLDFDLSASGKLTVTAVKRRSIFENFDEVQLPPRGRAATRKDIDDAIAATVARKFPRPGGRRR</sequence>
<dbReference type="SUPFAM" id="SSF89447">
    <property type="entry name" value="AbrB/MazE/MraZ-like"/>
    <property type="match status" value="1"/>
</dbReference>
<dbReference type="PROSITE" id="PS51740">
    <property type="entry name" value="SPOVT_ABRB"/>
    <property type="match status" value="1"/>
</dbReference>
<dbReference type="EMBL" id="QKQS01000042">
    <property type="protein sequence ID" value="PZA09093.1"/>
    <property type="molecule type" value="Genomic_DNA"/>
</dbReference>
<evidence type="ECO:0000256" key="1">
    <source>
        <dbReference type="PROSITE-ProRule" id="PRU01076"/>
    </source>
</evidence>
<dbReference type="AlphaFoldDB" id="A0A323UA57"/>
<comment type="caution">
    <text evidence="3">The sequence shown here is derived from an EMBL/GenBank/DDBJ whole genome shotgun (WGS) entry which is preliminary data.</text>
</comment>